<proteinExistence type="predicted"/>
<reference evidence="1 2" key="1">
    <citation type="submission" date="2019-07" db="EMBL/GenBank/DDBJ databases">
        <authorList>
            <person name="Jastrzebski P J."/>
            <person name="Paukszto L."/>
            <person name="Jastrzebski P J."/>
        </authorList>
    </citation>
    <scope>NUCLEOTIDE SEQUENCE [LARGE SCALE GENOMIC DNA]</scope>
    <source>
        <strain evidence="1 2">WMS-il1</strain>
    </source>
</reference>
<protein>
    <submittedName>
        <fullName evidence="1">Uncharacterized protein</fullName>
    </submittedName>
</protein>
<keyword evidence="2" id="KW-1185">Reference proteome</keyword>
<dbReference type="EMBL" id="CABIJS010000033">
    <property type="protein sequence ID" value="VUZ40256.1"/>
    <property type="molecule type" value="Genomic_DNA"/>
</dbReference>
<name>A0A564XZC9_HYMDI</name>
<organism evidence="1 2">
    <name type="scientific">Hymenolepis diminuta</name>
    <name type="common">Rat tapeworm</name>
    <dbReference type="NCBI Taxonomy" id="6216"/>
    <lineage>
        <taxon>Eukaryota</taxon>
        <taxon>Metazoa</taxon>
        <taxon>Spiralia</taxon>
        <taxon>Lophotrochozoa</taxon>
        <taxon>Platyhelminthes</taxon>
        <taxon>Cestoda</taxon>
        <taxon>Eucestoda</taxon>
        <taxon>Cyclophyllidea</taxon>
        <taxon>Hymenolepididae</taxon>
        <taxon>Hymenolepis</taxon>
    </lineage>
</organism>
<dbReference type="AlphaFoldDB" id="A0A564XZC9"/>
<evidence type="ECO:0000313" key="2">
    <source>
        <dbReference type="Proteomes" id="UP000321570"/>
    </source>
</evidence>
<accession>A0A564XZC9</accession>
<evidence type="ECO:0000313" key="1">
    <source>
        <dbReference type="EMBL" id="VUZ40256.1"/>
    </source>
</evidence>
<dbReference type="Proteomes" id="UP000321570">
    <property type="component" value="Unassembled WGS sequence"/>
</dbReference>
<gene>
    <name evidence="1" type="ORF">WMSIL1_LOCUS1484</name>
</gene>
<sequence length="85" mass="9658">MTPKLNIGKPLSLDSSSLWLIENQQAPMKETVIAGIFLENHVYCALTDSIRNIPVTVVKMEYALAKDSDIRKAMKFVKTKWPSHR</sequence>